<gene>
    <name evidence="1" type="ORF">B6N60_00068</name>
</gene>
<sequence length="38" mass="4540">MVDVWGKWFQSLIGIMDYFNCGRLEPGTYLVFKVQLRE</sequence>
<evidence type="ECO:0000313" key="1">
    <source>
        <dbReference type="EMBL" id="QXE21394.1"/>
    </source>
</evidence>
<dbReference type="AlphaFoldDB" id="A0A975T3G3"/>
<dbReference type="Proteomes" id="UP000683511">
    <property type="component" value="Chromosome"/>
</dbReference>
<name>A0A975T3G3_9NOST</name>
<dbReference type="EMBL" id="CP021056">
    <property type="protein sequence ID" value="QXE21394.1"/>
    <property type="molecule type" value="Genomic_DNA"/>
</dbReference>
<dbReference type="KEGG" id="rsin:B6N60_00068"/>
<organism evidence="1 2">
    <name type="scientific">Richelia sinica FACHB-800</name>
    <dbReference type="NCBI Taxonomy" id="1357546"/>
    <lineage>
        <taxon>Bacteria</taxon>
        <taxon>Bacillati</taxon>
        <taxon>Cyanobacteriota</taxon>
        <taxon>Cyanophyceae</taxon>
        <taxon>Nostocales</taxon>
        <taxon>Nostocaceae</taxon>
        <taxon>Richelia</taxon>
    </lineage>
</organism>
<keyword evidence="2" id="KW-1185">Reference proteome</keyword>
<accession>A0A975T3G3</accession>
<proteinExistence type="predicted"/>
<evidence type="ECO:0000313" key="2">
    <source>
        <dbReference type="Proteomes" id="UP000683511"/>
    </source>
</evidence>
<reference evidence="1" key="1">
    <citation type="submission" date="2017-04" db="EMBL/GenBank/DDBJ databases">
        <title>Genome deletions in a multicellular cyanobacterial endosymbiont for morphological adaptation in marine diatoms.</title>
        <authorList>
            <person name="Wang Y."/>
            <person name="Gao H."/>
            <person name="Li R."/>
            <person name="Xu X."/>
        </authorList>
    </citation>
    <scope>NUCLEOTIDE SEQUENCE</scope>
    <source>
        <strain evidence="1">FACHB 800</strain>
    </source>
</reference>
<protein>
    <submittedName>
        <fullName evidence="1">Uncharacterized protein</fullName>
    </submittedName>
</protein>